<evidence type="ECO:0000256" key="1">
    <source>
        <dbReference type="SAM" id="MobiDB-lite"/>
    </source>
</evidence>
<evidence type="ECO:0000313" key="2">
    <source>
        <dbReference type="EMBL" id="MBD2705647.1"/>
    </source>
</evidence>
<reference evidence="2" key="1">
    <citation type="submission" date="2020-09" db="EMBL/GenBank/DDBJ databases">
        <authorList>
            <person name="Kim M.K."/>
        </authorList>
    </citation>
    <scope>NUCLEOTIDE SEQUENCE</scope>
    <source>
        <strain evidence="2">BT702</strain>
    </source>
</reference>
<feature type="region of interest" description="Disordered" evidence="1">
    <location>
        <begin position="72"/>
        <end position="204"/>
    </location>
</feature>
<accession>A0A927AWE0</accession>
<feature type="compositionally biased region" description="Low complexity" evidence="1">
    <location>
        <begin position="245"/>
        <end position="264"/>
    </location>
</feature>
<gene>
    <name evidence="2" type="ORF">IC229_33880</name>
</gene>
<comment type="caution">
    <text evidence="2">The sequence shown here is derived from an EMBL/GenBank/DDBJ whole genome shotgun (WGS) entry which is preliminary data.</text>
</comment>
<feature type="region of interest" description="Disordered" evidence="1">
    <location>
        <begin position="237"/>
        <end position="273"/>
    </location>
</feature>
<evidence type="ECO:0000313" key="3">
    <source>
        <dbReference type="Proteomes" id="UP000598820"/>
    </source>
</evidence>
<dbReference type="EMBL" id="JACWZY010000064">
    <property type="protein sequence ID" value="MBD2705647.1"/>
    <property type="molecule type" value="Genomic_DNA"/>
</dbReference>
<feature type="compositionally biased region" description="Low complexity" evidence="1">
    <location>
        <begin position="158"/>
        <end position="167"/>
    </location>
</feature>
<dbReference type="RefSeq" id="WP_190893287.1">
    <property type="nucleotide sequence ID" value="NZ_JACWZY010000064.1"/>
</dbReference>
<dbReference type="AlphaFoldDB" id="A0A927AWE0"/>
<dbReference type="Proteomes" id="UP000598820">
    <property type="component" value="Unassembled WGS sequence"/>
</dbReference>
<protein>
    <submittedName>
        <fullName evidence="2">Uncharacterized protein</fullName>
    </submittedName>
</protein>
<organism evidence="2 3">
    <name type="scientific">Spirosoma profusum</name>
    <dbReference type="NCBI Taxonomy" id="2771354"/>
    <lineage>
        <taxon>Bacteria</taxon>
        <taxon>Pseudomonadati</taxon>
        <taxon>Bacteroidota</taxon>
        <taxon>Cytophagia</taxon>
        <taxon>Cytophagales</taxon>
        <taxon>Cytophagaceae</taxon>
        <taxon>Spirosoma</taxon>
    </lineage>
</organism>
<feature type="compositionally biased region" description="Basic and acidic residues" evidence="1">
    <location>
        <begin position="121"/>
        <end position="130"/>
    </location>
</feature>
<keyword evidence="3" id="KW-1185">Reference proteome</keyword>
<sequence length="724" mass="74506">MQLRPRSGIAVGTHPAVAARPLGRRRQRDGLAVGVAQRPRDGGHRFDAYLYRGRMLALGFVNCAIGIIGRRTGRGDAQGGTAHPVGPAGDGARRAAARRQGHRLGTTQITGRRGNRRRRDAHQADRHGDRTALAGGGALATGRITRRLGYRHHDTGPRRGAARPLPGGRVGTAGGCQRHRTGSGDGTGRSRHRGGWSQAGAYRHGRYPGRGCTAVLGAGGRITRGLGQGWCGEAAARGPRRQPAHRAAAATRHQRGAAAAADGGAVDGRRGNRLDHKGNTFRLGAASRRGHAVNVGALLRCRHGADCPAIVGDAHRAVGPVPPLHIARRNGVGVQTEAHPTTLADRVGGQGAGPLPVGVHVGRHRSQPKGCGPLQRVIAQIFDDHRVAAHPPGLGYRPVEAIGGKTTPRYVGVAHVGSRFVGGHGGDQLVIDVDLQVGRLCVTAVVDQPAPDPGAARLIQPRLVLSAHREGNTFRLGAASRRGHAVNVGALLRCRDGVNIPAVIGDAHRAVGPVPPLHIARRNGVGVQTEAHPTTLADRVGGQSTGPLPVGVHVGRHRSQPKGCGSQQGGPVDILDDHCVRTHPVGRRHRPAKAVGVVIVGRHHGSATQGIAHVGAMAVGDRIGGGIDQLAIDVDPVVDRSFLAVAIGQPAGKLGTGDGIQGSGVVGRGGINGHLVAGGAATGGGDRVGIGAHQGLVDPVLIFPIVARRAGPPHSIAVRDGPVG</sequence>
<proteinExistence type="predicted"/>
<name>A0A927AWE0_9BACT</name>